<feature type="transmembrane region" description="Helical" evidence="1">
    <location>
        <begin position="88"/>
        <end position="110"/>
    </location>
</feature>
<evidence type="ECO:0000256" key="1">
    <source>
        <dbReference type="SAM" id="Phobius"/>
    </source>
</evidence>
<feature type="transmembrane region" description="Helical" evidence="1">
    <location>
        <begin position="63"/>
        <end position="82"/>
    </location>
</feature>
<protein>
    <submittedName>
        <fullName evidence="2">Uncharacterized protein</fullName>
    </submittedName>
</protein>
<keyword evidence="1" id="KW-0812">Transmembrane</keyword>
<evidence type="ECO:0000313" key="2">
    <source>
        <dbReference type="EMBL" id="MBB6034473.1"/>
    </source>
</evidence>
<dbReference type="EMBL" id="JACHGT010000004">
    <property type="protein sequence ID" value="MBB6034473.1"/>
    <property type="molecule type" value="Genomic_DNA"/>
</dbReference>
<dbReference type="RefSeq" id="WP_184787323.1">
    <property type="nucleotide sequence ID" value="NZ_BONT01000087.1"/>
</dbReference>
<name>A0A841FHM0_9ACTN</name>
<proteinExistence type="predicted"/>
<organism evidence="2 3">
    <name type="scientific">Phytomonospora endophytica</name>
    <dbReference type="NCBI Taxonomy" id="714109"/>
    <lineage>
        <taxon>Bacteria</taxon>
        <taxon>Bacillati</taxon>
        <taxon>Actinomycetota</taxon>
        <taxon>Actinomycetes</taxon>
        <taxon>Micromonosporales</taxon>
        <taxon>Micromonosporaceae</taxon>
        <taxon>Phytomonospora</taxon>
    </lineage>
</organism>
<evidence type="ECO:0000313" key="3">
    <source>
        <dbReference type="Proteomes" id="UP000548476"/>
    </source>
</evidence>
<feature type="transmembrane region" description="Helical" evidence="1">
    <location>
        <begin position="39"/>
        <end position="56"/>
    </location>
</feature>
<reference evidence="2 3" key="1">
    <citation type="submission" date="2020-08" db="EMBL/GenBank/DDBJ databases">
        <title>Genomic Encyclopedia of Type Strains, Phase IV (KMG-IV): sequencing the most valuable type-strain genomes for metagenomic binning, comparative biology and taxonomic classification.</title>
        <authorList>
            <person name="Goeker M."/>
        </authorList>
    </citation>
    <scope>NUCLEOTIDE SEQUENCE [LARGE SCALE GENOMIC DNA]</scope>
    <source>
        <strain evidence="2 3">YIM 65646</strain>
    </source>
</reference>
<dbReference type="AlphaFoldDB" id="A0A841FHM0"/>
<keyword evidence="1" id="KW-1133">Transmembrane helix</keyword>
<keyword evidence="3" id="KW-1185">Reference proteome</keyword>
<keyword evidence="1" id="KW-0472">Membrane</keyword>
<sequence>MSVSGVHAQPGGSVRVKASSRGLHLSPRSRWDFLDDDRVVGLSALWLLVVGLFGVAQLGSGSAPLGAVLLIAGIIGGIPALLQLVIEAVGYVVFLAVLPVVVIGFPLLFFRPVRRALGKLWGKPLKDRHLTPASAIAEVRVHPGPVVDVVRRDGGGVRLSANGRAGERLVAELAKLGPGVGRVA</sequence>
<dbReference type="Proteomes" id="UP000548476">
    <property type="component" value="Unassembled WGS sequence"/>
</dbReference>
<accession>A0A841FHM0</accession>
<gene>
    <name evidence="2" type="ORF">HNR73_002323</name>
</gene>
<comment type="caution">
    <text evidence="2">The sequence shown here is derived from an EMBL/GenBank/DDBJ whole genome shotgun (WGS) entry which is preliminary data.</text>
</comment>